<dbReference type="PANTHER" id="PTHR43744">
    <property type="entry name" value="ABC TRANSPORTER PERMEASE PROTEIN MG189-RELATED-RELATED"/>
    <property type="match status" value="1"/>
</dbReference>
<dbReference type="RefSeq" id="WP_197679093.1">
    <property type="nucleotide sequence ID" value="NZ_LT629688.1"/>
</dbReference>
<dbReference type="Gene3D" id="1.10.3720.10">
    <property type="entry name" value="MetI-like"/>
    <property type="match status" value="1"/>
</dbReference>
<keyword evidence="4 7" id="KW-0812">Transmembrane</keyword>
<evidence type="ECO:0000256" key="3">
    <source>
        <dbReference type="ARBA" id="ARBA00022475"/>
    </source>
</evidence>
<feature type="transmembrane region" description="Helical" evidence="7">
    <location>
        <begin position="163"/>
        <end position="184"/>
    </location>
</feature>
<evidence type="ECO:0000313" key="11">
    <source>
        <dbReference type="Proteomes" id="UP000198546"/>
    </source>
</evidence>
<keyword evidence="2 7" id="KW-0813">Transport</keyword>
<evidence type="ECO:0000256" key="2">
    <source>
        <dbReference type="ARBA" id="ARBA00022448"/>
    </source>
</evidence>
<feature type="transmembrane region" description="Helical" evidence="7">
    <location>
        <begin position="91"/>
        <end position="114"/>
    </location>
</feature>
<dbReference type="GO" id="GO:0005886">
    <property type="term" value="C:plasma membrane"/>
    <property type="evidence" value="ECO:0007669"/>
    <property type="project" value="UniProtKB-SubCell"/>
</dbReference>
<protein>
    <submittedName>
        <fullName evidence="10">Alpha-1,4-digalacturonate transport system permease protein</fullName>
    </submittedName>
</protein>
<evidence type="ECO:0000256" key="5">
    <source>
        <dbReference type="ARBA" id="ARBA00022989"/>
    </source>
</evidence>
<evidence type="ECO:0000256" key="1">
    <source>
        <dbReference type="ARBA" id="ARBA00004651"/>
    </source>
</evidence>
<evidence type="ECO:0000256" key="8">
    <source>
        <dbReference type="SAM" id="MobiDB-lite"/>
    </source>
</evidence>
<comment type="similarity">
    <text evidence="7">Belongs to the binding-protein-dependent transport system permease family.</text>
</comment>
<evidence type="ECO:0000313" key="10">
    <source>
        <dbReference type="EMBL" id="SDE49346.1"/>
    </source>
</evidence>
<keyword evidence="6 7" id="KW-0472">Membrane</keyword>
<dbReference type="CDD" id="cd06261">
    <property type="entry name" value="TM_PBP2"/>
    <property type="match status" value="1"/>
</dbReference>
<keyword evidence="3" id="KW-1003">Cell membrane</keyword>
<evidence type="ECO:0000256" key="7">
    <source>
        <dbReference type="RuleBase" id="RU363032"/>
    </source>
</evidence>
<dbReference type="PROSITE" id="PS50928">
    <property type="entry name" value="ABC_TM1"/>
    <property type="match status" value="1"/>
</dbReference>
<sequence length="299" mass="33422">MSAGTVVDQGRPPVHQPPALRRRASGTGRRGYGMLMTAVLLAVLVAYAIPVLWFLLSSFKPGSELFSLPLSLLPADWTISGYLTAWNRFDFWRYFANTGVVAVVTTLLTVLVSAMTGYALAKYRQWWLRVFFVCILATTMLPTEVIMPSTFAIIRNLGLYDSLAGIIVPSILTATGVFMFRQYFRTVPDELLEAARIDGVGEIRTFFSIMLPLAKPIAITLAIFSFQWRWNDYIWPLIVLNDPNRYTLQLALRSIVGADNIDWSVLLSASIISLLPMVILFAVFQRQVLSADLNSGLKD</sequence>
<keyword evidence="11" id="KW-1185">Reference proteome</keyword>
<dbReference type="InterPro" id="IPR035906">
    <property type="entry name" value="MetI-like_sf"/>
</dbReference>
<dbReference type="Proteomes" id="UP000198546">
    <property type="component" value="Chromosome i"/>
</dbReference>
<dbReference type="AlphaFoldDB" id="A0A1G7DEA2"/>
<reference evidence="10 11" key="1">
    <citation type="submission" date="2016-10" db="EMBL/GenBank/DDBJ databases">
        <authorList>
            <person name="de Groot N.N."/>
        </authorList>
    </citation>
    <scope>NUCLEOTIDE SEQUENCE [LARGE SCALE GENOMIC DNA]</scope>
    <source>
        <strain evidence="10 11">MON 2.2</strain>
    </source>
</reference>
<feature type="transmembrane region" description="Helical" evidence="7">
    <location>
        <begin position="126"/>
        <end position="143"/>
    </location>
</feature>
<dbReference type="STRING" id="675864.SAMN04489747_3560"/>
<dbReference type="GO" id="GO:0055085">
    <property type="term" value="P:transmembrane transport"/>
    <property type="evidence" value="ECO:0007669"/>
    <property type="project" value="InterPro"/>
</dbReference>
<feature type="domain" description="ABC transmembrane type-1" evidence="9">
    <location>
        <begin position="95"/>
        <end position="284"/>
    </location>
</feature>
<name>A0A1G7DEA2_9ACTN</name>
<feature type="region of interest" description="Disordered" evidence="8">
    <location>
        <begin position="1"/>
        <end position="25"/>
    </location>
</feature>
<proteinExistence type="inferred from homology"/>
<dbReference type="EMBL" id="LT629688">
    <property type="protein sequence ID" value="SDE49346.1"/>
    <property type="molecule type" value="Genomic_DNA"/>
</dbReference>
<evidence type="ECO:0000256" key="6">
    <source>
        <dbReference type="ARBA" id="ARBA00023136"/>
    </source>
</evidence>
<evidence type="ECO:0000259" key="9">
    <source>
        <dbReference type="PROSITE" id="PS50928"/>
    </source>
</evidence>
<dbReference type="Pfam" id="PF00528">
    <property type="entry name" value="BPD_transp_1"/>
    <property type="match status" value="1"/>
</dbReference>
<gene>
    <name evidence="10" type="ORF">SAMN04489747_3560</name>
</gene>
<feature type="transmembrane region" description="Helical" evidence="7">
    <location>
        <begin position="263"/>
        <end position="284"/>
    </location>
</feature>
<organism evidence="10 11">
    <name type="scientific">Auraticoccus monumenti</name>
    <dbReference type="NCBI Taxonomy" id="675864"/>
    <lineage>
        <taxon>Bacteria</taxon>
        <taxon>Bacillati</taxon>
        <taxon>Actinomycetota</taxon>
        <taxon>Actinomycetes</taxon>
        <taxon>Propionibacteriales</taxon>
        <taxon>Propionibacteriaceae</taxon>
        <taxon>Auraticoccus</taxon>
    </lineage>
</organism>
<feature type="transmembrane region" description="Helical" evidence="7">
    <location>
        <begin position="31"/>
        <end position="56"/>
    </location>
</feature>
<feature type="transmembrane region" description="Helical" evidence="7">
    <location>
        <begin position="205"/>
        <end position="226"/>
    </location>
</feature>
<keyword evidence="5 7" id="KW-1133">Transmembrane helix</keyword>
<accession>A0A1G7DEA2</accession>
<comment type="subcellular location">
    <subcellularLocation>
        <location evidence="1 7">Cell membrane</location>
        <topology evidence="1 7">Multi-pass membrane protein</topology>
    </subcellularLocation>
</comment>
<dbReference type="PANTHER" id="PTHR43744:SF12">
    <property type="entry name" value="ABC TRANSPORTER PERMEASE PROTEIN MG189-RELATED"/>
    <property type="match status" value="1"/>
</dbReference>
<evidence type="ECO:0000256" key="4">
    <source>
        <dbReference type="ARBA" id="ARBA00022692"/>
    </source>
</evidence>
<dbReference type="InterPro" id="IPR000515">
    <property type="entry name" value="MetI-like"/>
</dbReference>
<dbReference type="SUPFAM" id="SSF161098">
    <property type="entry name" value="MetI-like"/>
    <property type="match status" value="1"/>
</dbReference>